<protein>
    <submittedName>
        <fullName evidence="3">45801_t:CDS:1</fullName>
    </submittedName>
</protein>
<evidence type="ECO:0000313" key="4">
    <source>
        <dbReference type="Proteomes" id="UP000789901"/>
    </source>
</evidence>
<feature type="domain" description="SWIM-type" evidence="2">
    <location>
        <begin position="111"/>
        <end position="144"/>
    </location>
</feature>
<dbReference type="Proteomes" id="UP000789901">
    <property type="component" value="Unassembled WGS sequence"/>
</dbReference>
<evidence type="ECO:0000313" key="3">
    <source>
        <dbReference type="EMBL" id="CAG8820327.1"/>
    </source>
</evidence>
<keyword evidence="1" id="KW-0479">Metal-binding</keyword>
<feature type="non-terminal residue" evidence="3">
    <location>
        <position position="1"/>
    </location>
</feature>
<evidence type="ECO:0000256" key="1">
    <source>
        <dbReference type="PROSITE-ProRule" id="PRU00325"/>
    </source>
</evidence>
<dbReference type="EMBL" id="CAJVQB010033833">
    <property type="protein sequence ID" value="CAG8820327.1"/>
    <property type="molecule type" value="Genomic_DNA"/>
</dbReference>
<keyword evidence="1" id="KW-0862">Zinc</keyword>
<dbReference type="PROSITE" id="PS50966">
    <property type="entry name" value="ZF_SWIM"/>
    <property type="match status" value="1"/>
</dbReference>
<proteinExistence type="predicted"/>
<organism evidence="3 4">
    <name type="scientific">Gigaspora margarita</name>
    <dbReference type="NCBI Taxonomy" id="4874"/>
    <lineage>
        <taxon>Eukaryota</taxon>
        <taxon>Fungi</taxon>
        <taxon>Fungi incertae sedis</taxon>
        <taxon>Mucoromycota</taxon>
        <taxon>Glomeromycotina</taxon>
        <taxon>Glomeromycetes</taxon>
        <taxon>Diversisporales</taxon>
        <taxon>Gigasporaceae</taxon>
        <taxon>Gigaspora</taxon>
    </lineage>
</organism>
<name>A0ABN7W7T0_GIGMA</name>
<reference evidence="3 4" key="1">
    <citation type="submission" date="2021-06" db="EMBL/GenBank/DDBJ databases">
        <authorList>
            <person name="Kallberg Y."/>
            <person name="Tangrot J."/>
            <person name="Rosling A."/>
        </authorList>
    </citation>
    <scope>NUCLEOTIDE SEQUENCE [LARGE SCALE GENOMIC DNA]</scope>
    <source>
        <strain evidence="3 4">120-4 pot B 10/14</strain>
    </source>
</reference>
<comment type="caution">
    <text evidence="3">The sequence shown here is derived from an EMBL/GenBank/DDBJ whole genome shotgun (WGS) entry which is preliminary data.</text>
</comment>
<sequence>PIDIAMPPEVKQKIEKNLNLSPMDLRTHLHTIGFTTSLLLASHYTKIHCDATYRTAKGRFELYGIVGNVEGTADRLQQLLLGRVVPSWFDEFKKQWNNLLTKPLNNIEDRYFIDLEHWICSCPSFFQSRFLICKHLIYEASDNVKPESIRLIYQNFKRQTDYPFLIWNSSELQIVSENNEDYTINNPINNIIEPYDTNKSYEHIATIHQRLEPKVAALQHLIDHVNEEFSANNL</sequence>
<keyword evidence="4" id="KW-1185">Reference proteome</keyword>
<evidence type="ECO:0000259" key="2">
    <source>
        <dbReference type="PROSITE" id="PS50966"/>
    </source>
</evidence>
<gene>
    <name evidence="3" type="ORF">GMARGA_LOCUS27538</name>
</gene>
<keyword evidence="1" id="KW-0863">Zinc-finger</keyword>
<dbReference type="InterPro" id="IPR007527">
    <property type="entry name" value="Znf_SWIM"/>
</dbReference>
<accession>A0ABN7W7T0</accession>